<accession>A0A1V9FGE5</accession>
<dbReference type="InterPro" id="IPR036163">
    <property type="entry name" value="HMA_dom_sf"/>
</dbReference>
<comment type="caution">
    <text evidence="4">The sequence shown here is derived from an EMBL/GenBank/DDBJ whole genome shotgun (WGS) entry which is preliminary data.</text>
</comment>
<dbReference type="SUPFAM" id="SSF55008">
    <property type="entry name" value="HMA, heavy metal-associated domain"/>
    <property type="match status" value="1"/>
</dbReference>
<feature type="domain" description="HMA" evidence="3">
    <location>
        <begin position="33"/>
        <end position="99"/>
    </location>
</feature>
<dbReference type="AlphaFoldDB" id="A0A1V9FGE5"/>
<dbReference type="Proteomes" id="UP000192276">
    <property type="component" value="Unassembled WGS sequence"/>
</dbReference>
<reference evidence="5" key="1">
    <citation type="submission" date="2016-04" db="EMBL/GenBank/DDBJ databases">
        <authorList>
            <person name="Chen L."/>
            <person name="Zhuang W."/>
            <person name="Wang G."/>
        </authorList>
    </citation>
    <scope>NUCLEOTIDE SEQUENCE [LARGE SCALE GENOMIC DNA]</scope>
    <source>
        <strain evidence="5">208</strain>
    </source>
</reference>
<dbReference type="OrthoDB" id="1109239at2"/>
<dbReference type="InterPro" id="IPR006121">
    <property type="entry name" value="HMA_dom"/>
</dbReference>
<dbReference type="Gene3D" id="3.30.70.100">
    <property type="match status" value="1"/>
</dbReference>
<evidence type="ECO:0000256" key="2">
    <source>
        <dbReference type="SAM" id="SignalP"/>
    </source>
</evidence>
<dbReference type="STRING" id="550983.A4R26_24775"/>
<dbReference type="PROSITE" id="PS50846">
    <property type="entry name" value="HMA_2"/>
    <property type="match status" value="1"/>
</dbReference>
<evidence type="ECO:0000313" key="5">
    <source>
        <dbReference type="Proteomes" id="UP000192276"/>
    </source>
</evidence>
<organism evidence="4 5">
    <name type="scientific">Niastella populi</name>
    <dbReference type="NCBI Taxonomy" id="550983"/>
    <lineage>
        <taxon>Bacteria</taxon>
        <taxon>Pseudomonadati</taxon>
        <taxon>Bacteroidota</taxon>
        <taxon>Chitinophagia</taxon>
        <taxon>Chitinophagales</taxon>
        <taxon>Chitinophagaceae</taxon>
        <taxon>Niastella</taxon>
    </lineage>
</organism>
<gene>
    <name evidence="4" type="ORF">A4R26_24775</name>
</gene>
<dbReference type="CDD" id="cd00371">
    <property type="entry name" value="HMA"/>
    <property type="match status" value="1"/>
</dbReference>
<name>A0A1V9FGE5_9BACT</name>
<feature type="compositionally biased region" description="Basic and acidic residues" evidence="1">
    <location>
        <begin position="105"/>
        <end position="122"/>
    </location>
</feature>
<dbReference type="RefSeq" id="WP_081167733.1">
    <property type="nucleotide sequence ID" value="NZ_LWBP01000194.1"/>
</dbReference>
<evidence type="ECO:0000256" key="1">
    <source>
        <dbReference type="SAM" id="MobiDB-lite"/>
    </source>
</evidence>
<dbReference type="GO" id="GO:0046872">
    <property type="term" value="F:metal ion binding"/>
    <property type="evidence" value="ECO:0007669"/>
    <property type="project" value="InterPro"/>
</dbReference>
<evidence type="ECO:0000313" key="4">
    <source>
        <dbReference type="EMBL" id="OQP57435.1"/>
    </source>
</evidence>
<keyword evidence="5" id="KW-1185">Reference proteome</keyword>
<keyword evidence="2" id="KW-0732">Signal</keyword>
<proteinExistence type="predicted"/>
<protein>
    <recommendedName>
        <fullName evidence="3">HMA domain-containing protein</fullName>
    </recommendedName>
</protein>
<evidence type="ECO:0000259" key="3">
    <source>
        <dbReference type="PROSITE" id="PS50846"/>
    </source>
</evidence>
<feature type="region of interest" description="Disordered" evidence="1">
    <location>
        <begin position="98"/>
        <end position="122"/>
    </location>
</feature>
<sequence>MKQFLSVCFFLMIVCISNAQAKKYNPKLDGPFTSTKTIKVDGVCELCEHTIEGTLKKSPAIFFADWDAGTKLLLVKYDRTKISVKKIEEMVAATGHNTANTKTDSTAHKPLPDCCRQEKRSK</sequence>
<feature type="chain" id="PRO_5012415734" description="HMA domain-containing protein" evidence="2">
    <location>
        <begin position="22"/>
        <end position="122"/>
    </location>
</feature>
<feature type="signal peptide" evidence="2">
    <location>
        <begin position="1"/>
        <end position="21"/>
    </location>
</feature>
<dbReference type="Pfam" id="PF00403">
    <property type="entry name" value="HMA"/>
    <property type="match status" value="1"/>
</dbReference>
<dbReference type="EMBL" id="LWBP01000194">
    <property type="protein sequence ID" value="OQP57435.1"/>
    <property type="molecule type" value="Genomic_DNA"/>
</dbReference>